<name>A0ABX1PS22_9RHOO</name>
<evidence type="ECO:0000313" key="1">
    <source>
        <dbReference type="EMBL" id="NMG26236.1"/>
    </source>
</evidence>
<proteinExistence type="predicted"/>
<accession>A0ABX1PS22</accession>
<protein>
    <submittedName>
        <fullName evidence="1">Uncharacterized protein</fullName>
    </submittedName>
</protein>
<sequence length="412" mass="45697">MKTPGSDLEKLVASLAPLVEFYYPISPRWPGGAATISSDVLQESKRTLFLQGPTLASLSKNPGMLYGGLEKIRDTLRPKLAGLWAIRVTLVGPDGESFAYAPQARMGLCDGPHTPDEVDDLAHFVMFCIDQQFSNLQTNDQLNKRLVAESYVIADISPHDAVHYEISKHHDPNRLRSAYSTLIAHHHRLTLESKDEVAKLDHLLTGYQTAAAIERPNGYSASTLDQVAFFRAAIQSHPAELRTLSMRKKSLINFHLLTVEEGFAELYSYVSLEQWAEGTAAHIGFVQPPGKEIEAHLEAWLQRIHSDQSTPYSRGLALYKALYDRHGYAFSFMAKILCEASFKIMGNLLPLDVLSKATEQTFPNHPTALLEKLSGFEYTHANACAKIAAAVPYLQLGARSPQDLAIDVLEQL</sequence>
<gene>
    <name evidence="1" type="ORF">GO606_16240</name>
</gene>
<dbReference type="RefSeq" id="WP_169119564.1">
    <property type="nucleotide sequence ID" value="NZ_WTVG02000040.1"/>
</dbReference>
<keyword evidence="2" id="KW-1185">Reference proteome</keyword>
<reference evidence="1" key="1">
    <citation type="submission" date="2019-12" db="EMBL/GenBank/DDBJ databases">
        <title>Comparative genomics gives insights into the taxonomy of the Azoarcus-Aromatoleum group and reveals separate origins of nif in the plant-associated Azoarcus and non-plant-associated Aromatoleum sub-groups.</title>
        <authorList>
            <person name="Lafos M."/>
            <person name="Maluk M."/>
            <person name="Batista M."/>
            <person name="Junghare M."/>
            <person name="Carmona M."/>
            <person name="Faoro H."/>
            <person name="Cruz L.M."/>
            <person name="Battistoni F."/>
            <person name="De Souza E."/>
            <person name="Pedrosa F."/>
            <person name="Chen W.-M."/>
            <person name="Poole P.S."/>
            <person name="Dixon R.A."/>
            <person name="James E.K."/>
        </authorList>
    </citation>
    <scope>NUCLEOTIDE SEQUENCE</scope>
    <source>
        <strain evidence="1">LuFRes1</strain>
    </source>
</reference>
<dbReference type="EMBL" id="WTVG01000060">
    <property type="protein sequence ID" value="NMG26236.1"/>
    <property type="molecule type" value="Genomic_DNA"/>
</dbReference>
<evidence type="ECO:0000313" key="2">
    <source>
        <dbReference type="Proteomes" id="UP000615989"/>
    </source>
</evidence>
<comment type="caution">
    <text evidence="1">The sequence shown here is derived from an EMBL/GenBank/DDBJ whole genome shotgun (WGS) entry which is preliminary data.</text>
</comment>
<organism evidence="1 2">
    <name type="scientific">Aromatoleum anaerobium</name>
    <dbReference type="NCBI Taxonomy" id="182180"/>
    <lineage>
        <taxon>Bacteria</taxon>
        <taxon>Pseudomonadati</taxon>
        <taxon>Pseudomonadota</taxon>
        <taxon>Betaproteobacteria</taxon>
        <taxon>Rhodocyclales</taxon>
        <taxon>Rhodocyclaceae</taxon>
        <taxon>Aromatoleum</taxon>
    </lineage>
</organism>
<dbReference type="Proteomes" id="UP000615989">
    <property type="component" value="Unassembled WGS sequence"/>
</dbReference>